<evidence type="ECO:0000313" key="10">
    <source>
        <dbReference type="Proteomes" id="UP000319663"/>
    </source>
</evidence>
<protein>
    <recommendedName>
        <fullName evidence="8">Telomere-associated protein Rif1 N-terminal domain-containing protein</fullName>
    </recommendedName>
</protein>
<keyword evidence="3" id="KW-0158">Chromosome</keyword>
<dbReference type="InterPro" id="IPR022031">
    <property type="entry name" value="Rif1_N"/>
</dbReference>
<evidence type="ECO:0000256" key="2">
    <source>
        <dbReference type="ARBA" id="ARBA00004574"/>
    </source>
</evidence>
<evidence type="ECO:0000256" key="7">
    <source>
        <dbReference type="SAM" id="MobiDB-lite"/>
    </source>
</evidence>
<feature type="region of interest" description="Disordered" evidence="7">
    <location>
        <begin position="1236"/>
        <end position="1259"/>
    </location>
</feature>
<gene>
    <name evidence="9" type="ORF">MPDQ_001429</name>
</gene>
<evidence type="ECO:0000256" key="6">
    <source>
        <dbReference type="ARBA" id="ARBA00023306"/>
    </source>
</evidence>
<proteinExistence type="predicted"/>
<keyword evidence="6" id="KW-0131">Cell cycle</keyword>
<accession>A0A507QQ05</accession>
<comment type="subcellular location">
    <subcellularLocation>
        <location evidence="2">Chromosome</location>
        <location evidence="2">Telomere</location>
    </subcellularLocation>
    <subcellularLocation>
        <location evidence="1">Nucleus</location>
    </subcellularLocation>
</comment>
<dbReference type="STRING" id="5098.A0A507QQ05"/>
<evidence type="ECO:0000256" key="3">
    <source>
        <dbReference type="ARBA" id="ARBA00022454"/>
    </source>
</evidence>
<feature type="region of interest" description="Disordered" evidence="7">
    <location>
        <begin position="1295"/>
        <end position="1381"/>
    </location>
</feature>
<evidence type="ECO:0000256" key="4">
    <source>
        <dbReference type="ARBA" id="ARBA00022895"/>
    </source>
</evidence>
<name>A0A507QQ05_MONPU</name>
<dbReference type="EMBL" id="VIFY01000139">
    <property type="protein sequence ID" value="TQB69731.1"/>
    <property type="molecule type" value="Genomic_DNA"/>
</dbReference>
<feature type="region of interest" description="Disordered" evidence="7">
    <location>
        <begin position="1"/>
        <end position="42"/>
    </location>
</feature>
<keyword evidence="10" id="KW-1185">Reference proteome</keyword>
<feature type="compositionally biased region" description="Basic residues" evidence="7">
    <location>
        <begin position="1515"/>
        <end position="1524"/>
    </location>
</feature>
<feature type="compositionally biased region" description="Polar residues" evidence="7">
    <location>
        <begin position="1447"/>
        <end position="1474"/>
    </location>
</feature>
<feature type="compositionally biased region" description="Polar residues" evidence="7">
    <location>
        <begin position="1331"/>
        <end position="1360"/>
    </location>
</feature>
<feature type="domain" description="Telomere-associated protein Rif1 N-terminal" evidence="8">
    <location>
        <begin position="119"/>
        <end position="492"/>
    </location>
</feature>
<feature type="region of interest" description="Disordered" evidence="7">
    <location>
        <begin position="1409"/>
        <end position="1479"/>
    </location>
</feature>
<evidence type="ECO:0000313" key="9">
    <source>
        <dbReference type="EMBL" id="TQB69731.1"/>
    </source>
</evidence>
<reference evidence="9 10" key="1">
    <citation type="submission" date="2019-06" db="EMBL/GenBank/DDBJ databases">
        <title>Wine fermentation using esterase from Monascus purpureus.</title>
        <authorList>
            <person name="Geng C."/>
            <person name="Zhang Y."/>
        </authorList>
    </citation>
    <scope>NUCLEOTIDE SEQUENCE [LARGE SCALE GENOMIC DNA]</scope>
    <source>
        <strain evidence="9">HQ1</strain>
    </source>
</reference>
<feature type="region of interest" description="Disordered" evidence="7">
    <location>
        <begin position="1133"/>
        <end position="1170"/>
    </location>
</feature>
<sequence>MVEILSVRPPTPPRTSRKDHPPAIFQTPGEDPSLSASKLTGNCSNRQSKRVNFSPWTKYIKSPAFNHSPCKALPPSNECKPTKSILKTTQSPSPNNFLDVTSGAPESFAMLLESVCQQLAGESMSSRQDAYMQFLGALKAYEGLPGEQEISEKLRQITQFIQRDISRDLENGGPFDTNLVICALKLAVTFVWHPEISTRLPDDFKIFPVEQSINSLQNAKLPKSILVHYMHVLSAQNFNAKIMTNARLINLITTLHDLTDRVNGNAIVLQRLSIYQRILTQSKTIFVLQSALWIEHLISGLLHHVKDTRLKAISLGFHTSMALGPNQTLSKNIRDAFERPINKDRKLVSEICERMSRMMGSVETAVHVPQVWSIVILLLRSKRLSVSHWEHFKDWLFILQKCLNCSELAVKTQAILAWNRFVFAVGPNEMTGRPMLKMLGKPILSQFERRRQEKPGTQLTGLALSSYYNLLYYAFRPSVPHQHLDVVWEEYVALPSQFFSSVPALSDRISAAFSSLMWSSQAKVWSENKVNENGKLDPEELPSIDCKWIRSRISSVLNVFEIILKSSVWTDDAVDKSNIAAAWIGLSRALSYASSKEVTPSAESMQAVAAVLGFLRRLWNTGPSSLNAVGDNCVDRFFDRFRFLSTTIIFSIGSIAFTEKLVLKAGDERFQAASTPQHRHPSADNNLDSPIFHLLRIISGIHGVSEPALSYRRLIEGILEAACNGRTSRGSRLELLHQCAVLCSSEAESHSGNYKFCQLIWKVTAKFSADCLCSFPIESARQRDGSISRDYDNAVRILSSGLTFTEASQEWSQLLDSFVRVLRTEKGDRAIATIVIEPLSERMMLQKSRDLYQPSTAFFNHSLSLPYCHENNANMEGNDTCHSSLDGDLFIFPDNLVKLTDKILRETYEIFDPSRTNGIADFLEALTSFLGSGAFAFRARVLERIQQPISLWLKDETRKLNAECGIESRVLTSCRALSLAVLNILQASEPCDYSCLQKFETIICAGLESTHVFTMRRFIEAWLPKLESQVSSAYPEAIAHALTRLRGLHGKRQWPNVSLSDSQIGNGSQGQRRSGEMKGDSITVPDSHPVAVLDDPFAPRYSEEFDSSPIVKANGLPAVVPVDKAAKLSLSLMSKAETKQREDHKRRRKVKAIESPRPSSGTERKSVHGPFTPPYLCNFHKSESATGTPQTPLPVIAVEKGETFLDSSPTPGTRSRNSAGHIEISMPIAVQDSEARFDSDLPSSPPEIRPQNANDHKADSPSCLLRIHTVHDSTVFGNVEDSDITGNPAVAKVSAACETTSTKDSASEHENTDSHGTSEMLKGSTRRLRSSGRNLFSNPNSPVDSIQNSKPASEIKTSGSDAAAKANDGPHSVDHSDYSANLSGDDMEIQIASQLEQDMELAADMNETRKGGLSEGMSNSLTTTKKRKRPAHKTSTAHDAKRRRSSRLTSTGVSTVNSPEQRATQSAETVTASESQDEFISDLSPVDAKRRKCETNKELGAHKVHSGEDAATATARRRSLRRSSRIASSDKEGSMDNGNQSQWEDRGRRTSRRLSRIENKQRQNTLVKGVGAEDDELLESETPMSSTQVSADTDMSFMCPQAEQAEEGETRVTYAGISPEDNQPTDKCMVSQAAQTADTEGNIAEADIVNSLKKVLNDVKMMSLDRDALRQIDDLLFDIRVETHEATRRQKDRV</sequence>
<comment type="caution">
    <text evidence="9">The sequence shown here is derived from an EMBL/GenBank/DDBJ whole genome shotgun (WGS) entry which is preliminary data.</text>
</comment>
<dbReference type="Proteomes" id="UP000319663">
    <property type="component" value="Unassembled WGS sequence"/>
</dbReference>
<dbReference type="GO" id="GO:0140445">
    <property type="term" value="C:chromosome, telomeric repeat region"/>
    <property type="evidence" value="ECO:0007669"/>
    <property type="project" value="TreeGrafter"/>
</dbReference>
<dbReference type="Pfam" id="PF12231">
    <property type="entry name" value="Rif1_N"/>
    <property type="match status" value="1"/>
</dbReference>
<evidence type="ECO:0000256" key="5">
    <source>
        <dbReference type="ARBA" id="ARBA00023242"/>
    </source>
</evidence>
<dbReference type="GO" id="GO:0005634">
    <property type="term" value="C:nucleus"/>
    <property type="evidence" value="ECO:0007669"/>
    <property type="project" value="UniProtKB-SubCell"/>
</dbReference>
<dbReference type="PANTHER" id="PTHR22928:SF3">
    <property type="entry name" value="TELOMERE-ASSOCIATED PROTEIN RIF1"/>
    <property type="match status" value="1"/>
</dbReference>
<evidence type="ECO:0000256" key="1">
    <source>
        <dbReference type="ARBA" id="ARBA00004123"/>
    </source>
</evidence>
<feature type="compositionally biased region" description="Basic and acidic residues" evidence="7">
    <location>
        <begin position="1495"/>
        <end position="1508"/>
    </location>
</feature>
<feature type="region of interest" description="Disordered" evidence="7">
    <location>
        <begin position="1056"/>
        <end position="1089"/>
    </location>
</feature>
<feature type="compositionally biased region" description="Polar residues" evidence="7">
    <location>
        <begin position="1582"/>
        <end position="1592"/>
    </location>
</feature>
<evidence type="ECO:0000259" key="8">
    <source>
        <dbReference type="Pfam" id="PF12231"/>
    </source>
</evidence>
<keyword evidence="5" id="KW-0539">Nucleus</keyword>
<dbReference type="GO" id="GO:0000723">
    <property type="term" value="P:telomere maintenance"/>
    <property type="evidence" value="ECO:0007669"/>
    <property type="project" value="TreeGrafter"/>
</dbReference>
<dbReference type="PANTHER" id="PTHR22928">
    <property type="entry name" value="TELOMERE-ASSOCIATED PROTEIN RIF1"/>
    <property type="match status" value="1"/>
</dbReference>
<keyword evidence="4" id="KW-0779">Telomere</keyword>
<feature type="compositionally biased region" description="Polar residues" evidence="7">
    <location>
        <begin position="1056"/>
        <end position="1072"/>
    </location>
</feature>
<feature type="region of interest" description="Disordered" evidence="7">
    <location>
        <begin position="1495"/>
        <end position="1592"/>
    </location>
</feature>
<organism evidence="9 10">
    <name type="scientific">Monascus purpureus</name>
    <name type="common">Red mold</name>
    <name type="synonym">Monascus anka</name>
    <dbReference type="NCBI Taxonomy" id="5098"/>
    <lineage>
        <taxon>Eukaryota</taxon>
        <taxon>Fungi</taxon>
        <taxon>Dikarya</taxon>
        <taxon>Ascomycota</taxon>
        <taxon>Pezizomycotina</taxon>
        <taxon>Eurotiomycetes</taxon>
        <taxon>Eurotiomycetidae</taxon>
        <taxon>Eurotiales</taxon>
        <taxon>Aspergillaceae</taxon>
        <taxon>Monascus</taxon>
    </lineage>
</organism>